<dbReference type="InParanoid" id="A0A316VSG0"/>
<dbReference type="STRING" id="1522189.A0A316VSG0"/>
<dbReference type="GeneID" id="37033021"/>
<feature type="domain" description="GINS subunit" evidence="8">
    <location>
        <begin position="71"/>
        <end position="148"/>
    </location>
</feature>
<evidence type="ECO:0000256" key="6">
    <source>
        <dbReference type="RuleBase" id="RU368085"/>
    </source>
</evidence>
<comment type="subcellular location">
    <subcellularLocation>
        <location evidence="1 6">Nucleus</location>
    </subcellularLocation>
</comment>
<evidence type="ECO:0000313" key="9">
    <source>
        <dbReference type="EMBL" id="PWN40300.1"/>
    </source>
</evidence>
<keyword evidence="10" id="KW-1185">Reference proteome</keyword>
<dbReference type="Gene3D" id="1.20.58.1030">
    <property type="match status" value="1"/>
</dbReference>
<evidence type="ECO:0000256" key="1">
    <source>
        <dbReference type="ARBA" id="ARBA00004123"/>
    </source>
</evidence>
<evidence type="ECO:0000259" key="8">
    <source>
        <dbReference type="Pfam" id="PF05916"/>
    </source>
</evidence>
<dbReference type="Pfam" id="PF05916">
    <property type="entry name" value="Sld5"/>
    <property type="match status" value="1"/>
</dbReference>
<evidence type="ECO:0000256" key="3">
    <source>
        <dbReference type="ARBA" id="ARBA00015143"/>
    </source>
</evidence>
<dbReference type="PANTHER" id="PTHR12914">
    <property type="entry name" value="PARTNER OF SLD5"/>
    <property type="match status" value="1"/>
</dbReference>
<comment type="subunit">
    <text evidence="6">Component of the GINS complex.</text>
</comment>
<dbReference type="GO" id="GO:1902983">
    <property type="term" value="P:DNA strand elongation involved in mitotic DNA replication"/>
    <property type="evidence" value="ECO:0007669"/>
    <property type="project" value="TreeGrafter"/>
</dbReference>
<dbReference type="InterPro" id="IPR021151">
    <property type="entry name" value="GINS_A"/>
</dbReference>
<dbReference type="PANTHER" id="PTHR12914:SF2">
    <property type="entry name" value="DNA REPLICATION COMPLEX GINS PROTEIN PSF1"/>
    <property type="match status" value="1"/>
</dbReference>
<protein>
    <recommendedName>
        <fullName evidence="3 6">DNA replication complex GINS protein PSF1</fullName>
    </recommendedName>
</protein>
<dbReference type="SUPFAM" id="SSF158573">
    <property type="entry name" value="GINS helical bundle-like"/>
    <property type="match status" value="1"/>
</dbReference>
<comment type="similarity">
    <text evidence="2 6">Belongs to the GINS1/PSF1 family.</text>
</comment>
<sequence>MFGDEAIKLIKEAEASQATGLLRPYNVETVRAVLLETRQLQAHNDQLIASYPGGKAAGEAAAEVDASLGAQLLTHHLSALRNKRCLLAYHNHRMDFLRRALWDKAGSAQLLLEEGRGSELGALKSRLSAEEVRGVRAYAELLRAYKEQFLDVVDLTAPLHRSGHGAGEGAGEGEGAGGSAGGRMMMMGRDVGPPLELMVTIVARRDARDVMTERGTISLRMGERFRVARSEVEGLIVRGWVSVVDE</sequence>
<dbReference type="InterPro" id="IPR036224">
    <property type="entry name" value="GINS_bundle-like_dom_sf"/>
</dbReference>
<dbReference type="FunCoup" id="A0A316VSG0">
    <property type="interactions" value="185"/>
</dbReference>
<accession>A0A316VSG0</accession>
<reference evidence="9 10" key="1">
    <citation type="journal article" date="2018" name="Mol. Biol. Evol.">
        <title>Broad Genomic Sampling Reveals a Smut Pathogenic Ancestry of the Fungal Clade Ustilaginomycotina.</title>
        <authorList>
            <person name="Kijpornyongpan T."/>
            <person name="Mondo S.J."/>
            <person name="Barry K."/>
            <person name="Sandor L."/>
            <person name="Lee J."/>
            <person name="Lipzen A."/>
            <person name="Pangilinan J."/>
            <person name="LaButti K."/>
            <person name="Hainaut M."/>
            <person name="Henrissat B."/>
            <person name="Grigoriev I.V."/>
            <person name="Spatafora J.W."/>
            <person name="Aime M.C."/>
        </authorList>
    </citation>
    <scope>NUCLEOTIDE SEQUENCE [LARGE SCALE GENOMIC DNA]</scope>
    <source>
        <strain evidence="9 10">MCA 4658</strain>
    </source>
</reference>
<organism evidence="9 10">
    <name type="scientific">Ceraceosorus guamensis</name>
    <dbReference type="NCBI Taxonomy" id="1522189"/>
    <lineage>
        <taxon>Eukaryota</taxon>
        <taxon>Fungi</taxon>
        <taxon>Dikarya</taxon>
        <taxon>Basidiomycota</taxon>
        <taxon>Ustilaginomycotina</taxon>
        <taxon>Exobasidiomycetes</taxon>
        <taxon>Ceraceosorales</taxon>
        <taxon>Ceraceosoraceae</taxon>
        <taxon>Ceraceosorus</taxon>
    </lineage>
</organism>
<evidence type="ECO:0000256" key="7">
    <source>
        <dbReference type="SAM" id="MobiDB-lite"/>
    </source>
</evidence>
<gene>
    <name evidence="9" type="ORF">IE81DRAFT_233742</name>
</gene>
<dbReference type="RefSeq" id="XP_025367460.1">
    <property type="nucleotide sequence ID" value="XM_025511151.1"/>
</dbReference>
<dbReference type="GO" id="GO:0000811">
    <property type="term" value="C:GINS complex"/>
    <property type="evidence" value="ECO:0007669"/>
    <property type="project" value="UniProtKB-UniRule"/>
</dbReference>
<dbReference type="InterPro" id="IPR005339">
    <property type="entry name" value="GINS_Psf1"/>
</dbReference>
<dbReference type="EMBL" id="KZ819422">
    <property type="protein sequence ID" value="PWN40300.1"/>
    <property type="molecule type" value="Genomic_DNA"/>
</dbReference>
<keyword evidence="5 6" id="KW-0539">Nucleus</keyword>
<dbReference type="Proteomes" id="UP000245783">
    <property type="component" value="Unassembled WGS sequence"/>
</dbReference>
<evidence type="ECO:0000256" key="5">
    <source>
        <dbReference type="ARBA" id="ARBA00023242"/>
    </source>
</evidence>
<feature type="compositionally biased region" description="Gly residues" evidence="7">
    <location>
        <begin position="164"/>
        <end position="181"/>
    </location>
</feature>
<evidence type="ECO:0000256" key="2">
    <source>
        <dbReference type="ARBA" id="ARBA00006677"/>
    </source>
</evidence>
<comment type="function">
    <text evidence="6">Required for correct functioning of the GINS complex, a complex that plays an essential role in the initiation of DNA replication, and progression of DNA replication forks. GINS complex seems to bind preferentially to single-stranded DNA.</text>
</comment>
<keyword evidence="4 6" id="KW-0235">DNA replication</keyword>
<dbReference type="CDD" id="cd11710">
    <property type="entry name" value="GINS_A_psf1"/>
    <property type="match status" value="1"/>
</dbReference>
<dbReference type="AlphaFoldDB" id="A0A316VSG0"/>
<evidence type="ECO:0000256" key="4">
    <source>
        <dbReference type="ARBA" id="ARBA00022705"/>
    </source>
</evidence>
<feature type="region of interest" description="Disordered" evidence="7">
    <location>
        <begin position="162"/>
        <end position="183"/>
    </location>
</feature>
<name>A0A316VSG0_9BASI</name>
<dbReference type="OrthoDB" id="10252587at2759"/>
<proteinExistence type="inferred from homology"/>
<evidence type="ECO:0000313" key="10">
    <source>
        <dbReference type="Proteomes" id="UP000245783"/>
    </source>
</evidence>